<name>A0A1H0M2S6_HALAD</name>
<reference evidence="2" key="1">
    <citation type="submission" date="2016-10" db="EMBL/GenBank/DDBJ databases">
        <authorList>
            <person name="Varghese N."/>
            <person name="Submissions S."/>
        </authorList>
    </citation>
    <scope>NUCLEOTIDE SEQUENCE [LARGE SCALE GENOMIC DNA]</scope>
    <source>
        <strain evidence="2">CGMCC 1.3703</strain>
    </source>
</reference>
<organism evidence="1 2">
    <name type="scientific">Halobacillus aidingensis</name>
    <dbReference type="NCBI Taxonomy" id="240303"/>
    <lineage>
        <taxon>Bacteria</taxon>
        <taxon>Bacillati</taxon>
        <taxon>Bacillota</taxon>
        <taxon>Bacilli</taxon>
        <taxon>Bacillales</taxon>
        <taxon>Bacillaceae</taxon>
        <taxon>Halobacillus</taxon>
    </lineage>
</organism>
<keyword evidence="2" id="KW-1185">Reference proteome</keyword>
<protein>
    <submittedName>
        <fullName evidence="1">Predicted house-cleaning noncanonical NTP pyrophosphatase, all-alpha NTP-PPase (MazG) superfamily</fullName>
    </submittedName>
</protein>
<proteinExistence type="predicted"/>
<sequence>MKNWQTNVPEAFLSPYQMGHLAGIGEGKVNGIPIRIEPVITRHDWKTIHKGWITMPIYNKLVRDKIPDIIAKSGKSYEIQHLSDKAYVKELERKLVEETEEYLETGNDEESVEELADFLELVRALAVRHGCSFDELEDVRRRKAEERGAFKERIYLVEVEDES</sequence>
<dbReference type="AlphaFoldDB" id="A0A1H0M2S6"/>
<evidence type="ECO:0000313" key="2">
    <source>
        <dbReference type="Proteomes" id="UP000198860"/>
    </source>
</evidence>
<evidence type="ECO:0000313" key="1">
    <source>
        <dbReference type="EMBL" id="SDO74749.1"/>
    </source>
</evidence>
<accession>A0A1H0M2S6</accession>
<dbReference type="Proteomes" id="UP000198860">
    <property type="component" value="Unassembled WGS sequence"/>
</dbReference>
<dbReference type="EMBL" id="FNIZ01000007">
    <property type="protein sequence ID" value="SDO74749.1"/>
    <property type="molecule type" value="Genomic_DNA"/>
</dbReference>
<dbReference type="InterPro" id="IPR038735">
    <property type="entry name" value="MSMEG_1276-like_NTP-PPase_dom"/>
</dbReference>
<dbReference type="SUPFAM" id="SSF101386">
    <property type="entry name" value="all-alpha NTP pyrophosphatases"/>
    <property type="match status" value="1"/>
</dbReference>
<dbReference type="STRING" id="240303.SAMN05421677_107207"/>
<dbReference type="RefSeq" id="WP_341845041.1">
    <property type="nucleotide sequence ID" value="NZ_FNIZ01000007.1"/>
</dbReference>
<dbReference type="CDD" id="cd11532">
    <property type="entry name" value="NTP-PPase_COG4997"/>
    <property type="match status" value="1"/>
</dbReference>
<gene>
    <name evidence="1" type="ORF">SAMN05421677_107207</name>
</gene>